<protein>
    <submittedName>
        <fullName evidence="1">Uncharacterized protein</fullName>
    </submittedName>
</protein>
<evidence type="ECO:0000313" key="2">
    <source>
        <dbReference type="Proteomes" id="UP000694892"/>
    </source>
</evidence>
<dbReference type="EMBL" id="CM004477">
    <property type="protein sequence ID" value="OCT75040.1"/>
    <property type="molecule type" value="Genomic_DNA"/>
</dbReference>
<name>A0A974CKA5_XENLA</name>
<organism evidence="1 2">
    <name type="scientific">Xenopus laevis</name>
    <name type="common">African clawed frog</name>
    <dbReference type="NCBI Taxonomy" id="8355"/>
    <lineage>
        <taxon>Eukaryota</taxon>
        <taxon>Metazoa</taxon>
        <taxon>Chordata</taxon>
        <taxon>Craniata</taxon>
        <taxon>Vertebrata</taxon>
        <taxon>Euteleostomi</taxon>
        <taxon>Amphibia</taxon>
        <taxon>Batrachia</taxon>
        <taxon>Anura</taxon>
        <taxon>Pipoidea</taxon>
        <taxon>Pipidae</taxon>
        <taxon>Xenopodinae</taxon>
        <taxon>Xenopus</taxon>
        <taxon>Xenopus</taxon>
    </lineage>
</organism>
<dbReference type="PANTHER" id="PTHR36981">
    <property type="entry name" value="ZGC:195170"/>
    <property type="match status" value="1"/>
</dbReference>
<dbReference type="Proteomes" id="UP000694892">
    <property type="component" value="Chromosome 6S"/>
</dbReference>
<sequence length="120" mass="14130">MFEELHQLAQVNIIGPDYCFRNDPERAAHQPNVESEQGVPGRLGNTHWCIRGECIPMPTIDESVCCWETENLDKYLGKDLICITFQEDILYHYLNKDLLDFMLKFLGRTKPSDFQKHYHR</sequence>
<reference evidence="2" key="1">
    <citation type="journal article" date="2016" name="Nature">
        <title>Genome evolution in the allotetraploid frog Xenopus laevis.</title>
        <authorList>
            <person name="Session A.M."/>
            <person name="Uno Y."/>
            <person name="Kwon T."/>
            <person name="Chapman J.A."/>
            <person name="Toyoda A."/>
            <person name="Takahashi S."/>
            <person name="Fukui A."/>
            <person name="Hikosaka A."/>
            <person name="Suzuki A."/>
            <person name="Kondo M."/>
            <person name="van Heeringen S.J."/>
            <person name="Quigley I."/>
            <person name="Heinz S."/>
            <person name="Ogino H."/>
            <person name="Ochi H."/>
            <person name="Hellsten U."/>
            <person name="Lyons J.B."/>
            <person name="Simakov O."/>
            <person name="Putnam N."/>
            <person name="Stites J."/>
            <person name="Kuroki Y."/>
            <person name="Tanaka T."/>
            <person name="Michiue T."/>
            <person name="Watanabe M."/>
            <person name="Bogdanovic O."/>
            <person name="Lister R."/>
            <person name="Georgiou G."/>
            <person name="Paranjpe S.S."/>
            <person name="van Kruijsbergen I."/>
            <person name="Shu S."/>
            <person name="Carlson J."/>
            <person name="Kinoshita T."/>
            <person name="Ohta Y."/>
            <person name="Mawaribuchi S."/>
            <person name="Jenkins J."/>
            <person name="Grimwood J."/>
            <person name="Schmutz J."/>
            <person name="Mitros T."/>
            <person name="Mozaffari S.V."/>
            <person name="Suzuki Y."/>
            <person name="Haramoto Y."/>
            <person name="Yamamoto T.S."/>
            <person name="Takagi C."/>
            <person name="Heald R."/>
            <person name="Miller K."/>
            <person name="Haudenschild C."/>
            <person name="Kitzman J."/>
            <person name="Nakayama T."/>
            <person name="Izutsu Y."/>
            <person name="Robert J."/>
            <person name="Fortriede J."/>
            <person name="Burns K."/>
            <person name="Lotay V."/>
            <person name="Karimi K."/>
            <person name="Yasuoka Y."/>
            <person name="Dichmann D.S."/>
            <person name="Flajnik M.F."/>
            <person name="Houston D.W."/>
            <person name="Shendure J."/>
            <person name="DuPasquier L."/>
            <person name="Vize P.D."/>
            <person name="Zorn A.M."/>
            <person name="Ito M."/>
            <person name="Marcotte E.M."/>
            <person name="Wallingford J.B."/>
            <person name="Ito Y."/>
            <person name="Asashima M."/>
            <person name="Ueno N."/>
            <person name="Matsuda Y."/>
            <person name="Veenstra G.J."/>
            <person name="Fujiyama A."/>
            <person name="Harland R.M."/>
            <person name="Taira M."/>
            <person name="Rokhsar D.S."/>
        </authorList>
    </citation>
    <scope>NUCLEOTIDE SEQUENCE [LARGE SCALE GENOMIC DNA]</scope>
    <source>
        <strain evidence="2">J</strain>
    </source>
</reference>
<evidence type="ECO:0000313" key="1">
    <source>
        <dbReference type="EMBL" id="OCT75040.1"/>
    </source>
</evidence>
<accession>A0A974CKA5</accession>
<gene>
    <name evidence="1" type="ORF">XELAEV_18034028mg</name>
</gene>
<proteinExistence type="predicted"/>
<dbReference type="PANTHER" id="PTHR36981:SF12">
    <property type="entry name" value="P2X PURINOCEPTOR 7-LIKE"/>
    <property type="match status" value="1"/>
</dbReference>
<dbReference type="AlphaFoldDB" id="A0A974CKA5"/>